<dbReference type="GeneID" id="39601616"/>
<dbReference type="VEuPathDB" id="FungiDB:C8Q69DRAFT_500163"/>
<dbReference type="STRING" id="264951.A0A443HPB0"/>
<evidence type="ECO:0000313" key="1">
    <source>
        <dbReference type="EMBL" id="RWQ93614.1"/>
    </source>
</evidence>
<proteinExistence type="predicted"/>
<protein>
    <submittedName>
        <fullName evidence="1">Uncharacterized protein</fullName>
    </submittedName>
</protein>
<comment type="caution">
    <text evidence="1">The sequence shown here is derived from an EMBL/GenBank/DDBJ whole genome shotgun (WGS) entry which is preliminary data.</text>
</comment>
<keyword evidence="2" id="KW-1185">Reference proteome</keyword>
<dbReference type="AlphaFoldDB" id="A0A443HPB0"/>
<sequence length="281" mass="31730">MSSRKDLDSRLPSPDRTVEIRPEREVTEQISLHSDNETAPSNHTVTNLILRNLSDAKEEATVVYDIDVDTAEEVIKELDRIIENRSLRLSYNSRLQVLKLVFLPSQIHDGHQPWLHNAIRAWTLEGLLLPQEADGLEVLGFESFGGPYISSRKEPDQCVIPETMTIPTVVVESGWSESRAQLHRDRDLWLIGGLGSVQIVIILKWSKTPQRSIKGDIEVFDLDAFGNIRTLQQEVVNITRGQLFGSALPAGQNPETVFTLSLNDLRDIAYRCIRREGFLPA</sequence>
<accession>A0A443HPB0</accession>
<dbReference type="EMBL" id="RCNU01000009">
    <property type="protein sequence ID" value="RWQ93614.1"/>
    <property type="molecule type" value="Genomic_DNA"/>
</dbReference>
<gene>
    <name evidence="1" type="ORF">C8Q69DRAFT_500163</name>
</gene>
<name>A0A443HPB0_BYSSP</name>
<evidence type="ECO:0000313" key="2">
    <source>
        <dbReference type="Proteomes" id="UP000283841"/>
    </source>
</evidence>
<dbReference type="Proteomes" id="UP000283841">
    <property type="component" value="Unassembled WGS sequence"/>
</dbReference>
<organism evidence="1 2">
    <name type="scientific">Byssochlamys spectabilis</name>
    <name type="common">Paecilomyces variotii</name>
    <dbReference type="NCBI Taxonomy" id="264951"/>
    <lineage>
        <taxon>Eukaryota</taxon>
        <taxon>Fungi</taxon>
        <taxon>Dikarya</taxon>
        <taxon>Ascomycota</taxon>
        <taxon>Pezizomycotina</taxon>
        <taxon>Eurotiomycetes</taxon>
        <taxon>Eurotiomycetidae</taxon>
        <taxon>Eurotiales</taxon>
        <taxon>Thermoascaceae</taxon>
        <taxon>Paecilomyces</taxon>
    </lineage>
</organism>
<reference evidence="1 2" key="1">
    <citation type="journal article" date="2018" name="Front. Microbiol.">
        <title>Genomic and genetic insights into a cosmopolitan fungus, Paecilomyces variotii (Eurotiales).</title>
        <authorList>
            <person name="Urquhart A.S."/>
            <person name="Mondo S.J."/>
            <person name="Makela M.R."/>
            <person name="Hane J.K."/>
            <person name="Wiebenga A."/>
            <person name="He G."/>
            <person name="Mihaltcheva S."/>
            <person name="Pangilinan J."/>
            <person name="Lipzen A."/>
            <person name="Barry K."/>
            <person name="de Vries R.P."/>
            <person name="Grigoriev I.V."/>
            <person name="Idnurm A."/>
        </authorList>
    </citation>
    <scope>NUCLEOTIDE SEQUENCE [LARGE SCALE GENOMIC DNA]</scope>
    <source>
        <strain evidence="1 2">CBS 101075</strain>
    </source>
</reference>
<dbReference type="RefSeq" id="XP_028483259.1">
    <property type="nucleotide sequence ID" value="XM_028632339.1"/>
</dbReference>